<dbReference type="SUPFAM" id="SSF49899">
    <property type="entry name" value="Concanavalin A-like lectins/glucanases"/>
    <property type="match status" value="1"/>
</dbReference>
<proteinExistence type="inferred from homology"/>
<keyword evidence="3" id="KW-0272">Extracellular matrix</keyword>
<sequence>MKIGLSLAAAAFLAALLSSVDAQDVMCKTTAQADIVLLVDGSWSIGRLNFKTIRAFIARMVGVFDIGPERVQIGLAQYSGDPKTEWHLDAHRTRDSLLEAVANLPYKGGNTLTGLALKYILQNNFKENVGMRPNSRKIGVLVTDGKSQDDVNIFSQSLRDQGIELYAIGVKNADENELRSIASDPDDIHMYNVADFSFLLDIVDNLTDNLCNSVKGPGGALDAPTDLVTSDVTHQSFRATWTAPEGSVEQYRVEYMTLSGRPLQVYVDGTETTVVLQKLNPLTEYLVNVYSVVGEESSEPLKGTETTLPLSAVRRMDIYDEKTTTMRVRWEEAVGATGYMLLYSAINATEPSLEQEIRVGGDTTDVQLARLHPNTAYTLSLFALHGESASEPLTKQGVTLPLPPAGELRVRDVTHSTMMLNWDAAPGAVRKYLVTYKPEEGEAKELEVGGSVTTRQLDNLISQTEYALAVTPVYDEGPGQTMSGEATTDVVPAPKNLRFSEVTQTSFRATWEHGAPDVALYRIGWTKQGDPNFQYAILNSDETTYVLENLEPDTPYDVSVTAIYPDESESEDLLGTERTLSKNDRKPTPNAPPTNLVVFNETITSLNARWNPPTGRVQNYRITYVPTAGGRSQTTQVGGKKNTVLLPKLTPDTEYSISVVAVYAQGVSRDLNGVGKTRPLGGVRNLRVTDPTTSSLNVLWEAAEGNVRQYRIFYVPEAGGEEEMVQVSGSTYNTVLKNLQSDTVYTVTVVPIYSAGEGQRMSENGKTLERSPVRNIQVFNPSTNSLNVRWEAATGPVQQYRVVYAPLTGARPSESVLVPGTTTTALLQQLLPDTQYNVGVVALYSDGEGPTISDAGKTLPRSGPRNMRVYDPTTTTLSVSWEHAEGPVMQYRITYAQTTGDPIEEYTTVPGNRNNVILQNLDPDTPYNIKVTAIYADGSGGQLEGDGRTVGMLGPRNLRVSDEWYTRFRVAWDPAPSRVNGYKLIYTPEGSDEPLEVFVGDVTSYQLHNLKPGTTYDLKVLAQYNTGFSEPLIGQGTTLYLNVTDLTTYNVGYDNFCVRWAPHRAATSYRVKVNPFDTSKRGAQEITVRGSESSYCFDGLTPDTLYNTTVYTQTPNLEGPGVSVKERTLVKPTEVPTEPPTPPAPATVPPALDVCKGAKADLVFLIDGSWSIGDESFNKVIQFVTSMTGAFDVISPSGMQVSFVQYSDDAKTEFKLNTYHDKGIVLSALQTVRYRGGNTKTGISLKHVYEKVFTSDSGMRRNVPKVLVVVTDGRSQDDVKKSAEKLQHSGYSVFVVGVADVDMTELRNIGSKPSERHVFVVDDYDAFAKIQDNLITFICETATSTCPLIYINGFTTPGFRMLEAFNITDRTFAGMNGVSMEPGSFNSYIAYRLHKDSFLNQPTKEIHPEGLPPSYTIILLFRLLPDTASEPFDIWQIADKNNNPEVGITVNPSSKTITFYNKDTRGEVQRATFNEEQVKRVFHGSFHKLHISISPEKVKLNVDCQEVAEKPIKEANNITLDGYEVLGKLVKSGGGRRQSATFQLQMFDIICSLSWISRDRCCDLPSMRDEAKCPALPHSCTCTQDSIGPQGPPGPSGSPGSKGPRGDRGDPGNAGSMGPRGESGLPGAMGPPGPQGPNGLSLPGEPGRPGPKGDPGDPGLAGLQGSPGPRGPLGPVGPSGARGPPGKEGPSGPRGPPGPMGSPGNPGVPGITGKPGKPGDTGNPGPVGLKGEKGERGDFASQNMMRSIARQVCEQLVNSQMSRIDMMLNQIPSGYRSNSPGPAGPPGPPGNQGSRGEPGQQGRAGFPGSPGLPGNQGERGLPGEKGERGSPGTGIRGQRGANGPPGPPGESRTGPSGPSGSAGPRGPPGRQGTPGVRGPPGPTGYCDSSQCVGIPYNGQGYTGLA</sequence>
<feature type="domain" description="Fibronectin type-III" evidence="19">
    <location>
        <begin position="772"/>
        <end position="862"/>
    </location>
</feature>
<dbReference type="FunFam" id="2.60.40.10:FF:000489">
    <property type="entry name" value="collagen alpha-1(XII) chain isoform X1"/>
    <property type="match status" value="1"/>
</dbReference>
<dbReference type="GO" id="GO:0005201">
    <property type="term" value="F:extracellular matrix structural constituent"/>
    <property type="evidence" value="ECO:0007669"/>
    <property type="project" value="TreeGrafter"/>
</dbReference>
<evidence type="ECO:0000256" key="7">
    <source>
        <dbReference type="ARBA" id="ARBA00022974"/>
    </source>
</evidence>
<comment type="subunit">
    <text evidence="14">Trimer of identical chains each containing 190 kDa of non-triple-helical sequences.</text>
</comment>
<feature type="domain" description="VWFA" evidence="18">
    <location>
        <begin position="34"/>
        <end position="206"/>
    </location>
</feature>
<feature type="domain" description="Fibronectin type-III" evidence="19">
    <location>
        <begin position="223"/>
        <end position="311"/>
    </location>
</feature>
<dbReference type="FunFam" id="3.40.50.410:FF:000001">
    <property type="entry name" value="Collagen, type XII, alpha 1"/>
    <property type="match status" value="2"/>
</dbReference>
<organism evidence="20 21">
    <name type="scientific">Seriola lalandi dorsalis</name>
    <dbReference type="NCBI Taxonomy" id="1841481"/>
    <lineage>
        <taxon>Eukaryota</taxon>
        <taxon>Metazoa</taxon>
        <taxon>Chordata</taxon>
        <taxon>Craniata</taxon>
        <taxon>Vertebrata</taxon>
        <taxon>Euteleostomi</taxon>
        <taxon>Actinopterygii</taxon>
        <taxon>Neopterygii</taxon>
        <taxon>Teleostei</taxon>
        <taxon>Neoteleostei</taxon>
        <taxon>Acanthomorphata</taxon>
        <taxon>Carangaria</taxon>
        <taxon>Carangiformes</taxon>
        <taxon>Carangidae</taxon>
        <taxon>Seriola</taxon>
    </lineage>
</organism>
<dbReference type="InterPro" id="IPR003961">
    <property type="entry name" value="FN3_dom"/>
</dbReference>
<dbReference type="SMART" id="SM00210">
    <property type="entry name" value="TSPN"/>
    <property type="match status" value="1"/>
</dbReference>
<feature type="domain" description="Fibronectin type-III" evidence="19">
    <location>
        <begin position="682"/>
        <end position="771"/>
    </location>
</feature>
<dbReference type="InterPro" id="IPR036465">
    <property type="entry name" value="vWFA_dom_sf"/>
</dbReference>
<reference evidence="20" key="2">
    <citation type="submission" date="2025-09" db="UniProtKB">
        <authorList>
            <consortium name="Ensembl"/>
        </authorList>
    </citation>
    <scope>IDENTIFICATION</scope>
</reference>
<evidence type="ECO:0000256" key="16">
    <source>
        <dbReference type="SAM" id="MobiDB-lite"/>
    </source>
</evidence>
<dbReference type="InterPro" id="IPR050991">
    <property type="entry name" value="ECM_Regulatory_Proteins"/>
</dbReference>
<dbReference type="InterPro" id="IPR013320">
    <property type="entry name" value="ConA-like_dom_sf"/>
</dbReference>
<evidence type="ECO:0000256" key="9">
    <source>
        <dbReference type="ARBA" id="ARBA00023157"/>
    </source>
</evidence>
<comment type="subcellular location">
    <subcellularLocation>
        <location evidence="1">Secreted</location>
        <location evidence="1">Extracellular space</location>
        <location evidence="1">Extracellular matrix</location>
    </subcellularLocation>
</comment>
<dbReference type="FunFam" id="2.60.40.10:FF:000234">
    <property type="entry name" value="Collagen, type XII, alpha 1"/>
    <property type="match status" value="2"/>
</dbReference>
<keyword evidence="5" id="KW-0677">Repeat</keyword>
<dbReference type="GO" id="GO:0009888">
    <property type="term" value="P:tissue development"/>
    <property type="evidence" value="ECO:0007669"/>
    <property type="project" value="UniProtKB-ARBA"/>
</dbReference>
<evidence type="ECO:0000256" key="3">
    <source>
        <dbReference type="ARBA" id="ARBA00022530"/>
    </source>
</evidence>
<dbReference type="InterPro" id="IPR048287">
    <property type="entry name" value="TSPN-like_N"/>
</dbReference>
<feature type="domain" description="Fibronectin type-III" evidence="19">
    <location>
        <begin position="312"/>
        <end position="403"/>
    </location>
</feature>
<dbReference type="SUPFAM" id="SSF53300">
    <property type="entry name" value="vWA-like"/>
    <property type="match status" value="2"/>
</dbReference>
<evidence type="ECO:0000256" key="5">
    <source>
        <dbReference type="ARBA" id="ARBA00022737"/>
    </source>
</evidence>
<feature type="domain" description="Fibronectin type-III" evidence="19">
    <location>
        <begin position="863"/>
        <end position="953"/>
    </location>
</feature>
<dbReference type="GO" id="GO:0005614">
    <property type="term" value="C:interstitial matrix"/>
    <property type="evidence" value="ECO:0007669"/>
    <property type="project" value="UniProtKB-ARBA"/>
</dbReference>
<evidence type="ECO:0000313" key="20">
    <source>
        <dbReference type="Ensembl" id="ENSSLDP00000029742.1"/>
    </source>
</evidence>
<evidence type="ECO:0000256" key="6">
    <source>
        <dbReference type="ARBA" id="ARBA00022889"/>
    </source>
</evidence>
<dbReference type="FunFam" id="2.60.120.200:FF:000008">
    <property type="entry name" value="Collagen type XII alpha 1 chain"/>
    <property type="match status" value="1"/>
</dbReference>
<comment type="function">
    <text evidence="13">Type XII collagen interacts with type I collagen-containing fibrils, the COL1 domain could be associated with the surface of the fibrils, and the COL2 and NC3 domains may be localized in the perifibrillar matrix.</text>
</comment>
<keyword evidence="6" id="KW-0130">Cell adhesion</keyword>
<evidence type="ECO:0000256" key="17">
    <source>
        <dbReference type="SAM" id="SignalP"/>
    </source>
</evidence>
<evidence type="ECO:0000256" key="11">
    <source>
        <dbReference type="ARBA" id="ARBA00023278"/>
    </source>
</evidence>
<dbReference type="Gene3D" id="3.40.50.410">
    <property type="entry name" value="von Willebrand factor, type A domain"/>
    <property type="match status" value="2"/>
</dbReference>
<keyword evidence="11" id="KW-0379">Hydroxylation</keyword>
<comment type="similarity">
    <text evidence="12">Belongs to the fibril-associated collagens with interrupted helices (FACIT) family.</text>
</comment>
<evidence type="ECO:0000256" key="8">
    <source>
        <dbReference type="ARBA" id="ARBA00023119"/>
    </source>
</evidence>
<dbReference type="GO" id="GO:0007044">
    <property type="term" value="P:cell-substrate junction assembly"/>
    <property type="evidence" value="ECO:0007669"/>
    <property type="project" value="TreeGrafter"/>
</dbReference>
<feature type="domain" description="Fibronectin type-III" evidence="19">
    <location>
        <begin position="1043"/>
        <end position="1133"/>
    </location>
</feature>
<keyword evidence="7" id="KW-0654">Proteoglycan</keyword>
<dbReference type="GO" id="GO:0005178">
    <property type="term" value="F:integrin binding"/>
    <property type="evidence" value="ECO:0007669"/>
    <property type="project" value="TreeGrafter"/>
</dbReference>
<evidence type="ECO:0000256" key="4">
    <source>
        <dbReference type="ARBA" id="ARBA00022729"/>
    </source>
</evidence>
<dbReference type="InterPro" id="IPR002035">
    <property type="entry name" value="VWF_A"/>
</dbReference>
<dbReference type="GO" id="GO:0007160">
    <property type="term" value="P:cell-matrix adhesion"/>
    <property type="evidence" value="ECO:0007669"/>
    <property type="project" value="TreeGrafter"/>
</dbReference>
<feature type="signal peptide" evidence="17">
    <location>
        <begin position="1"/>
        <end position="22"/>
    </location>
</feature>
<keyword evidence="4 17" id="KW-0732">Signal</keyword>
<dbReference type="InterPro" id="IPR013783">
    <property type="entry name" value="Ig-like_fold"/>
</dbReference>
<evidence type="ECO:0000256" key="2">
    <source>
        <dbReference type="ARBA" id="ARBA00022525"/>
    </source>
</evidence>
<keyword evidence="10" id="KW-0325">Glycoprotein</keyword>
<keyword evidence="9" id="KW-1015">Disulfide bond</keyword>
<dbReference type="Proteomes" id="UP000261360">
    <property type="component" value="Unplaced"/>
</dbReference>
<protein>
    <recommendedName>
        <fullName evidence="15">Collagen alpha-1(XII) chain</fullName>
    </recommendedName>
</protein>
<dbReference type="Gene3D" id="2.60.40.10">
    <property type="entry name" value="Immunoglobulins"/>
    <property type="match status" value="10"/>
</dbReference>
<dbReference type="Pfam" id="PF00041">
    <property type="entry name" value="fn3"/>
    <property type="match status" value="10"/>
</dbReference>
<evidence type="ECO:0000259" key="18">
    <source>
        <dbReference type="PROSITE" id="PS50234"/>
    </source>
</evidence>
<evidence type="ECO:0000256" key="1">
    <source>
        <dbReference type="ARBA" id="ARBA00004498"/>
    </source>
</evidence>
<keyword evidence="21" id="KW-1185">Reference proteome</keyword>
<evidence type="ECO:0000256" key="13">
    <source>
        <dbReference type="ARBA" id="ARBA00053577"/>
    </source>
</evidence>
<feature type="region of interest" description="Disordered" evidence="16">
    <location>
        <begin position="1584"/>
        <end position="1737"/>
    </location>
</feature>
<dbReference type="PANTHER" id="PTHR46708:SF7">
    <property type="entry name" value="FIBRONECTIN TYPE-III DOMAIN-CONTAINING PROTEIN"/>
    <property type="match status" value="1"/>
</dbReference>
<feature type="domain" description="Fibronectin type-III" evidence="19">
    <location>
        <begin position="493"/>
        <end position="584"/>
    </location>
</feature>
<feature type="domain" description="VWFA" evidence="18">
    <location>
        <begin position="1161"/>
        <end position="1334"/>
    </location>
</feature>
<evidence type="ECO:0000256" key="10">
    <source>
        <dbReference type="ARBA" id="ARBA00023180"/>
    </source>
</evidence>
<keyword evidence="2" id="KW-0964">Secreted</keyword>
<feature type="compositionally biased region" description="Low complexity" evidence="16">
    <location>
        <begin position="1657"/>
        <end position="1667"/>
    </location>
</feature>
<dbReference type="FunFam" id="2.60.40.10:FF:000121">
    <property type="entry name" value="Collagen type XII alpha 1 chain"/>
    <property type="match status" value="4"/>
</dbReference>
<feature type="chain" id="PRO_5017434075" description="Collagen alpha-1(XII) chain" evidence="17">
    <location>
        <begin position="23"/>
        <end position="1905"/>
    </location>
</feature>
<dbReference type="Pfam" id="PF01391">
    <property type="entry name" value="Collagen"/>
    <property type="match status" value="3"/>
</dbReference>
<dbReference type="Ensembl" id="ENSSLDT00000030606.1">
    <property type="protein sequence ID" value="ENSSLDP00000029742.1"/>
    <property type="gene ID" value="ENSSLDG00000022624.1"/>
</dbReference>
<dbReference type="CDD" id="cd00063">
    <property type="entry name" value="FN3"/>
    <property type="match status" value="9"/>
</dbReference>
<dbReference type="Pfam" id="PF00092">
    <property type="entry name" value="VWA"/>
    <property type="match status" value="2"/>
</dbReference>
<dbReference type="GO" id="GO:0005581">
    <property type="term" value="C:collagen trimer"/>
    <property type="evidence" value="ECO:0007669"/>
    <property type="project" value="UniProtKB-KW"/>
</dbReference>
<dbReference type="GO" id="GO:0007507">
    <property type="term" value="P:heart development"/>
    <property type="evidence" value="ECO:0007669"/>
    <property type="project" value="TreeGrafter"/>
</dbReference>
<dbReference type="FunFam" id="2.60.40.10:FF:000018">
    <property type="entry name" value="collagen alpha-1(XII) chain isoform X1"/>
    <property type="match status" value="2"/>
</dbReference>
<dbReference type="FunFam" id="2.60.40.10:FF:000480">
    <property type="entry name" value="Collagen, type XII, alpha 1"/>
    <property type="match status" value="1"/>
</dbReference>
<dbReference type="PANTHER" id="PTHR46708">
    <property type="entry name" value="TENASCIN"/>
    <property type="match status" value="1"/>
</dbReference>
<feature type="domain" description="Fibronectin type-III" evidence="19">
    <location>
        <begin position="592"/>
        <end position="681"/>
    </location>
</feature>
<evidence type="ECO:0000259" key="19">
    <source>
        <dbReference type="PROSITE" id="PS50853"/>
    </source>
</evidence>
<dbReference type="PROSITE" id="PS50853">
    <property type="entry name" value="FN3"/>
    <property type="match status" value="10"/>
</dbReference>
<dbReference type="CDD" id="cd01482">
    <property type="entry name" value="vWA_collagen_alphaI-XII-like"/>
    <property type="match status" value="2"/>
</dbReference>
<dbReference type="SMART" id="SM00327">
    <property type="entry name" value="VWA"/>
    <property type="match status" value="2"/>
</dbReference>
<evidence type="ECO:0000256" key="14">
    <source>
        <dbReference type="ARBA" id="ARBA00064391"/>
    </source>
</evidence>
<dbReference type="Gene3D" id="2.60.120.200">
    <property type="match status" value="1"/>
</dbReference>
<accession>A0A3B4YJD7</accession>
<keyword evidence="8" id="KW-0176">Collagen</keyword>
<dbReference type="SMART" id="SM00060">
    <property type="entry name" value="FN3"/>
    <property type="match status" value="10"/>
</dbReference>
<dbReference type="SUPFAM" id="SSF49265">
    <property type="entry name" value="Fibronectin type III"/>
    <property type="match status" value="7"/>
</dbReference>
<feature type="compositionally biased region" description="Low complexity" evidence="16">
    <location>
        <begin position="1849"/>
        <end position="1876"/>
    </location>
</feature>
<feature type="domain" description="Fibronectin type-III" evidence="19">
    <location>
        <begin position="404"/>
        <end position="492"/>
    </location>
</feature>
<evidence type="ECO:0000313" key="21">
    <source>
        <dbReference type="Proteomes" id="UP000261360"/>
    </source>
</evidence>
<feature type="domain" description="Fibronectin type-III" evidence="19">
    <location>
        <begin position="954"/>
        <end position="1042"/>
    </location>
</feature>
<dbReference type="PROSITE" id="PS50234">
    <property type="entry name" value="VWFA"/>
    <property type="match status" value="2"/>
</dbReference>
<dbReference type="InterPro" id="IPR008160">
    <property type="entry name" value="Collagen"/>
</dbReference>
<evidence type="ECO:0000256" key="12">
    <source>
        <dbReference type="ARBA" id="ARBA00049648"/>
    </source>
</evidence>
<feature type="region of interest" description="Disordered" evidence="16">
    <location>
        <begin position="567"/>
        <end position="595"/>
    </location>
</feature>
<reference evidence="20" key="1">
    <citation type="submission" date="2025-08" db="UniProtKB">
        <authorList>
            <consortium name="Ensembl"/>
        </authorList>
    </citation>
    <scope>IDENTIFICATION</scope>
</reference>
<dbReference type="GO" id="GO:0007399">
    <property type="term" value="P:nervous system development"/>
    <property type="evidence" value="ECO:0007669"/>
    <property type="project" value="TreeGrafter"/>
</dbReference>
<dbReference type="PRINTS" id="PR00453">
    <property type="entry name" value="VWFADOMAIN"/>
</dbReference>
<feature type="region of interest" description="Disordered" evidence="16">
    <location>
        <begin position="1771"/>
        <end position="1905"/>
    </location>
</feature>
<evidence type="ECO:0000256" key="15">
    <source>
        <dbReference type="ARBA" id="ARBA00067989"/>
    </source>
</evidence>
<dbReference type="GeneTree" id="ENSGT00940000154923"/>
<dbReference type="InterPro" id="IPR036116">
    <property type="entry name" value="FN3_sf"/>
</dbReference>
<dbReference type="GO" id="GO:0043394">
    <property type="term" value="F:proteoglycan binding"/>
    <property type="evidence" value="ECO:0007669"/>
    <property type="project" value="TreeGrafter"/>
</dbReference>
<name>A0A3B4YJD7_SERLL</name>